<feature type="region of interest" description="Disordered" evidence="5">
    <location>
        <begin position="1652"/>
        <end position="1697"/>
    </location>
</feature>
<dbReference type="PANTHER" id="PTHR30441">
    <property type="entry name" value="DUF748 DOMAIN-CONTAINING PROTEIN"/>
    <property type="match status" value="1"/>
</dbReference>
<accession>A0A2S0RIB1</accession>
<keyword evidence="2 6" id="KW-0812">Transmembrane</keyword>
<evidence type="ECO:0000256" key="5">
    <source>
        <dbReference type="SAM" id="MobiDB-lite"/>
    </source>
</evidence>
<name>A0A2S0RIB1_9FLAO</name>
<evidence type="ECO:0000256" key="4">
    <source>
        <dbReference type="ARBA" id="ARBA00023136"/>
    </source>
</evidence>
<dbReference type="InterPro" id="IPR052894">
    <property type="entry name" value="AsmA-related"/>
</dbReference>
<dbReference type="GO" id="GO:0005886">
    <property type="term" value="C:plasma membrane"/>
    <property type="evidence" value="ECO:0007669"/>
    <property type="project" value="InterPro"/>
</dbReference>
<dbReference type="OrthoDB" id="9811276at2"/>
<gene>
    <name evidence="8" type="ORF">HYN48_09880</name>
</gene>
<evidence type="ECO:0000259" key="7">
    <source>
        <dbReference type="Pfam" id="PF04357"/>
    </source>
</evidence>
<evidence type="ECO:0000313" key="9">
    <source>
        <dbReference type="Proteomes" id="UP000244193"/>
    </source>
</evidence>
<evidence type="ECO:0000256" key="1">
    <source>
        <dbReference type="ARBA" id="ARBA00004167"/>
    </source>
</evidence>
<feature type="compositionally biased region" description="Basic and acidic residues" evidence="5">
    <location>
        <begin position="1663"/>
        <end position="1697"/>
    </location>
</feature>
<dbReference type="GO" id="GO:0090313">
    <property type="term" value="P:regulation of protein targeting to membrane"/>
    <property type="evidence" value="ECO:0007669"/>
    <property type="project" value="TreeGrafter"/>
</dbReference>
<keyword evidence="3 6" id="KW-1133">Transmembrane helix</keyword>
<keyword evidence="4 6" id="KW-0472">Membrane</keyword>
<dbReference type="PANTHER" id="PTHR30441:SF8">
    <property type="entry name" value="DUF748 DOMAIN-CONTAINING PROTEIN"/>
    <property type="match status" value="1"/>
</dbReference>
<evidence type="ECO:0000256" key="2">
    <source>
        <dbReference type="ARBA" id="ARBA00022692"/>
    </source>
</evidence>
<dbReference type="GO" id="GO:0009306">
    <property type="term" value="P:protein secretion"/>
    <property type="evidence" value="ECO:0007669"/>
    <property type="project" value="InterPro"/>
</dbReference>
<reference evidence="8 9" key="1">
    <citation type="submission" date="2018-04" db="EMBL/GenBank/DDBJ databases">
        <title>Genome sequencing of Flavobacterium sp. HYN0048.</title>
        <authorList>
            <person name="Yi H."/>
            <person name="Baek C."/>
        </authorList>
    </citation>
    <scope>NUCLEOTIDE SEQUENCE [LARGE SCALE GENOMIC DNA]</scope>
    <source>
        <strain evidence="8 9">HYN0048</strain>
    </source>
</reference>
<organism evidence="8 9">
    <name type="scientific">Flavobacterium magnum</name>
    <dbReference type="NCBI Taxonomy" id="2162713"/>
    <lineage>
        <taxon>Bacteria</taxon>
        <taxon>Pseudomonadati</taxon>
        <taxon>Bacteroidota</taxon>
        <taxon>Flavobacteriia</taxon>
        <taxon>Flavobacteriales</taxon>
        <taxon>Flavobacteriaceae</taxon>
        <taxon>Flavobacterium</taxon>
    </lineage>
</organism>
<keyword evidence="9" id="KW-1185">Reference proteome</keyword>
<proteinExistence type="predicted"/>
<feature type="domain" description="Translocation and assembly module TamB C-terminal" evidence="7">
    <location>
        <begin position="1180"/>
        <end position="1623"/>
    </location>
</feature>
<evidence type="ECO:0000256" key="6">
    <source>
        <dbReference type="SAM" id="Phobius"/>
    </source>
</evidence>
<sequence>MNKYVRKTLKILAWTVGSILGLFLLLVLLIQVPYVQQRIKDKAVSYLEGKIHTPVRIGRIELGLPKYVILEDVYLESQQKDTLLAGKKIKVDISLFKLFDNQVELNAVMLEGITANVKRDRDSVFNFDYIVKAFDSGKAKDTSAPMVFSLKKVRLDNINVRFDDAISKNDLKVKLTHFDTDVRTFDLQKMDFDIPEINLSGLKLNLEQGDLVREIAVNTIQKTDSIVRSTPNLNIRLRKIRLAKINVAYDNKDTRLNSGLKLRKLNIDFDRSDLPGQQIIIDNLELDGLNAALTLGKQQQIPIPATPAASTPNDWKINVKNTRLSNIAFRFDDENAKPVAKGIDYKHMTISGFNLKANQLRYSKNGIYGSLASLSVKEKSGVDIESLQTDFSYHDKGASLKNLYLKTPKTLVRDQIAVAYPSLDAIKQDPGRVSVNASLADSHIAFEDILLFVPTLSDTNPFRDNKKAVLNINGEVNGQLSDLNIPNLEIDGIGSTRLAASGKIKGLPDVKTAYFDLNIRDLQTSAKDINGFVPKGTVPSTIQLPSRLALKGQFKGAVNNFTTNLALTTSFGNAKVSGRFDQRVKNREQYDGNVALDNLDLGRLLRNDSLGKVSMKAKIKGTGLNPKTASASATVNLIKARFNGYDYRNLAVQGNIRNGRFEANAGMADPNLTFDLVSEGDFGGKYPAVKLRLNVDIADLSKLNLHAGVMKLRGKVDADIATADPDFLNGKISAYHFVIANEKEQFQLDSVNINAISTAERNALQLRSQFLKADIDGKYQLTKIGTAIANSVARYYDANPNSKKTATPPQQFAFRLNVINDPIIMKLMPQITRIEPIAISGRYNSVNDTISLNASISRLVYGANTISNAVIKLDKEDNALVYSALIDEVQSEQFRLPYTSLTGRIENNLIAYRLQLKDAKDKDHYIVAGTLKATGGDTELHLIPADLLLNYEPWLIADNNVVRFGSKGIYADNFELSNKGSAVKIQSQSTAANAPLAVDFKDFDIETISRMVQKDSLALGGRLNGNTVLRDLMKKPVFTSDLTISNFTFKKDTIGDIAIKVDNELLNTYRASVRITGQENLVNLDGTYRNDNSSFNMALAIDRLNIASIQPFTAGNITKGSGYISGDMKISGTVDAPKIIGGIQFHDGAFTVVKLNSPFSLMNDRIDFTETGIVFTDFSLSDAEKNSLKIKGKVNTTNYRDYGFDLNITADNFRAMDSKAKDNDLYYGKLFLDSRLAIKGDLNKPIVDGTIKINEDTRLTIVLPQQDPSIADREGIVEFIDQDSPQLTEKLLTDADLVSKTPFKGLDVSVNIEIDKDAELTMIIDKGNGDFVKVKGEARLSGGIDESGKTTLTGRYELQEGSYEMTFNLIKRKFDIREGSYILWTGEPTSADINVTAVYEANVAPIDLLDDQLGSVTPAVRNTYKQRLPFELLLNLKGELLKPDITFDITLPEGNYGVASDVTTNTRAKLDQLRQEPSELNKQVFALLLLNRFIGENPFASESGTSAEGMARQSVSKILSQQLNDLAGNLIKGVDIAFDLESTEDYTSGQRQNKTDLNVAVSKKLLNDRLKVTVGSNFDVEGEQQVNEQANTIAGDVSADYQLSKDGRYVLRAYRKNEYQVALQGQVIETGVAFIITMDYDKFRELFHRSKAEKREQRLRRQKEKEIRDKEAARKAAEFQEQQKEKEADQPNDTKKQ</sequence>
<evidence type="ECO:0000256" key="3">
    <source>
        <dbReference type="ARBA" id="ARBA00022989"/>
    </source>
</evidence>
<evidence type="ECO:0000313" key="8">
    <source>
        <dbReference type="EMBL" id="AWA31463.1"/>
    </source>
</evidence>
<comment type="subcellular location">
    <subcellularLocation>
        <location evidence="1">Membrane</location>
        <topology evidence="1">Single-pass membrane protein</topology>
    </subcellularLocation>
</comment>
<dbReference type="EMBL" id="CP028811">
    <property type="protein sequence ID" value="AWA31463.1"/>
    <property type="molecule type" value="Genomic_DNA"/>
</dbReference>
<dbReference type="Pfam" id="PF04357">
    <property type="entry name" value="TamB"/>
    <property type="match status" value="1"/>
</dbReference>
<dbReference type="KEGG" id="fmg:HYN48_09880"/>
<dbReference type="Pfam" id="PF05359">
    <property type="entry name" value="DUF748"/>
    <property type="match status" value="1"/>
</dbReference>
<dbReference type="InterPro" id="IPR007452">
    <property type="entry name" value="TamB_C"/>
</dbReference>
<feature type="transmembrane region" description="Helical" evidence="6">
    <location>
        <begin position="12"/>
        <end position="34"/>
    </location>
</feature>
<protein>
    <recommendedName>
        <fullName evidence="7">Translocation and assembly module TamB C-terminal domain-containing protein</fullName>
    </recommendedName>
</protein>
<dbReference type="InterPro" id="IPR008023">
    <property type="entry name" value="DUF748"/>
</dbReference>
<dbReference type="Proteomes" id="UP000244193">
    <property type="component" value="Chromosome"/>
</dbReference>